<reference evidence="2" key="1">
    <citation type="submission" date="2021-02" db="EMBL/GenBank/DDBJ databases">
        <title>First Annotated Genome of the Yellow-green Alga Tribonema minus.</title>
        <authorList>
            <person name="Mahan K.M."/>
        </authorList>
    </citation>
    <scope>NUCLEOTIDE SEQUENCE</scope>
    <source>
        <strain evidence="2">UTEX B ZZ1240</strain>
    </source>
</reference>
<dbReference type="AlphaFoldDB" id="A0A836CIC4"/>
<keyword evidence="1" id="KW-0732">Signal</keyword>
<comment type="caution">
    <text evidence="2">The sequence shown here is derived from an EMBL/GenBank/DDBJ whole genome shotgun (WGS) entry which is preliminary data.</text>
</comment>
<gene>
    <name evidence="2" type="ORF">JKP88DRAFT_288688</name>
</gene>
<feature type="chain" id="PRO_5032858227" evidence="1">
    <location>
        <begin position="20"/>
        <end position="237"/>
    </location>
</feature>
<sequence length="237" mass="25370">MKLVLALLLLLACTAQAVGADALAQKEQQQHSFRPMADAISTALSAVYRGAVKPDSGLRTMVIARDFVRNLFAAAPAAPAAPPAEAVAAAPEAAHCVLTQAAAPVEAEAPAAPVAAVAAAPEAAQAAPVEAEAAAMHNEHSLDQEFSEPHAKVVLTALRYWANPNGKWQAKWLLDKWQCKWQGKWQGKWQAKWKAKCQAKWLLDKARRTDIKADDCAMLLRIVVALLLGFLVDVKAS</sequence>
<dbReference type="EMBL" id="JAFCMP010000109">
    <property type="protein sequence ID" value="KAG5186609.1"/>
    <property type="molecule type" value="Genomic_DNA"/>
</dbReference>
<evidence type="ECO:0000313" key="2">
    <source>
        <dbReference type="EMBL" id="KAG5186609.1"/>
    </source>
</evidence>
<proteinExistence type="predicted"/>
<name>A0A836CIC4_9STRA</name>
<feature type="signal peptide" evidence="1">
    <location>
        <begin position="1"/>
        <end position="19"/>
    </location>
</feature>
<dbReference type="Proteomes" id="UP000664859">
    <property type="component" value="Unassembled WGS sequence"/>
</dbReference>
<evidence type="ECO:0000313" key="3">
    <source>
        <dbReference type="Proteomes" id="UP000664859"/>
    </source>
</evidence>
<protein>
    <submittedName>
        <fullName evidence="2">Uncharacterized protein</fullName>
    </submittedName>
</protein>
<organism evidence="2 3">
    <name type="scientific">Tribonema minus</name>
    <dbReference type="NCBI Taxonomy" id="303371"/>
    <lineage>
        <taxon>Eukaryota</taxon>
        <taxon>Sar</taxon>
        <taxon>Stramenopiles</taxon>
        <taxon>Ochrophyta</taxon>
        <taxon>PX clade</taxon>
        <taxon>Xanthophyceae</taxon>
        <taxon>Tribonematales</taxon>
        <taxon>Tribonemataceae</taxon>
        <taxon>Tribonema</taxon>
    </lineage>
</organism>
<accession>A0A836CIC4</accession>
<keyword evidence="3" id="KW-1185">Reference proteome</keyword>
<evidence type="ECO:0000256" key="1">
    <source>
        <dbReference type="SAM" id="SignalP"/>
    </source>
</evidence>